<dbReference type="AlphaFoldDB" id="A0A2P4XM50"/>
<dbReference type="EMBL" id="NCKW01009567">
    <property type="protein sequence ID" value="POM66636.1"/>
    <property type="molecule type" value="Genomic_DNA"/>
</dbReference>
<dbReference type="OrthoDB" id="8188861at2759"/>
<comment type="caution">
    <text evidence="2">The sequence shown here is derived from an EMBL/GenBank/DDBJ whole genome shotgun (WGS) entry which is preliminary data.</text>
</comment>
<name>A0A2P4XM50_9STRA</name>
<evidence type="ECO:0000313" key="3">
    <source>
        <dbReference type="Proteomes" id="UP000237271"/>
    </source>
</evidence>
<dbReference type="Proteomes" id="UP000237271">
    <property type="component" value="Unassembled WGS sequence"/>
</dbReference>
<gene>
    <name evidence="2" type="ORF">PHPALM_17482</name>
</gene>
<feature type="compositionally biased region" description="Low complexity" evidence="1">
    <location>
        <begin position="11"/>
        <end position="24"/>
    </location>
</feature>
<evidence type="ECO:0000313" key="2">
    <source>
        <dbReference type="EMBL" id="POM66636.1"/>
    </source>
</evidence>
<dbReference type="CDD" id="cd20104">
    <property type="entry name" value="MBT_PHF20L1-like"/>
    <property type="match status" value="1"/>
</dbReference>
<proteinExistence type="predicted"/>
<sequence>MAASLPPAPSSTPATPSDPNPDTNSIPSMTPPTGASAVASPAKSGSLPVPEKEEAVVETHVEKPASSKSKRRRDRKSKPKPKPKKQTAQCVGYYVDALDKKMLWGEARIIQCNLTTQKIKVHFVGWSKNYDLWTDPMSITAHGRYAPRTKKEKSTKSWDGDMHLFEDMLGTIEEATFTPVPVPADNTSRVTSSPSSLTNKASEKEKALVETNAPSTKPASARQRERLALTRKAGVDSDEKTKSKDAVVPTSFESNGHREEPARNSKRAAL</sequence>
<dbReference type="Gene3D" id="2.30.30.140">
    <property type="match status" value="1"/>
</dbReference>
<feature type="region of interest" description="Disordered" evidence="1">
    <location>
        <begin position="1"/>
        <end position="87"/>
    </location>
</feature>
<feature type="compositionally biased region" description="Basic and acidic residues" evidence="1">
    <location>
        <begin position="50"/>
        <end position="65"/>
    </location>
</feature>
<reference evidence="2 3" key="1">
    <citation type="journal article" date="2017" name="Genome Biol. Evol.">
        <title>Phytophthora megakarya and P. palmivora, closely related causal agents of cacao black pod rot, underwent increases in genome sizes and gene numbers by different mechanisms.</title>
        <authorList>
            <person name="Ali S.S."/>
            <person name="Shao J."/>
            <person name="Lary D.J."/>
            <person name="Kronmiller B."/>
            <person name="Shen D."/>
            <person name="Strem M.D."/>
            <person name="Amoako-Attah I."/>
            <person name="Akrofi A.Y."/>
            <person name="Begoude B.A."/>
            <person name="Ten Hoopen G.M."/>
            <person name="Coulibaly K."/>
            <person name="Kebe B.I."/>
            <person name="Melnick R.L."/>
            <person name="Guiltinan M.J."/>
            <person name="Tyler B.M."/>
            <person name="Meinhardt L.W."/>
            <person name="Bailey B.A."/>
        </authorList>
    </citation>
    <scope>NUCLEOTIDE SEQUENCE [LARGE SCALE GENOMIC DNA]</scope>
    <source>
        <strain evidence="3">sbr112.9</strain>
    </source>
</reference>
<feature type="compositionally biased region" description="Basic and acidic residues" evidence="1">
    <location>
        <begin position="222"/>
        <end position="245"/>
    </location>
</feature>
<feature type="compositionally biased region" description="Pro residues" evidence="1">
    <location>
        <begin position="1"/>
        <end position="10"/>
    </location>
</feature>
<feature type="compositionally biased region" description="Basic residues" evidence="1">
    <location>
        <begin position="68"/>
        <end position="85"/>
    </location>
</feature>
<protein>
    <submittedName>
        <fullName evidence="2">Uncharacterized protein</fullName>
    </submittedName>
</protein>
<feature type="non-terminal residue" evidence="2">
    <location>
        <position position="270"/>
    </location>
</feature>
<dbReference type="SUPFAM" id="SSF54160">
    <property type="entry name" value="Chromo domain-like"/>
    <property type="match status" value="1"/>
</dbReference>
<evidence type="ECO:0000256" key="1">
    <source>
        <dbReference type="SAM" id="MobiDB-lite"/>
    </source>
</evidence>
<accession>A0A2P4XM50</accession>
<dbReference type="InterPro" id="IPR016197">
    <property type="entry name" value="Chromo-like_dom_sf"/>
</dbReference>
<organism evidence="2 3">
    <name type="scientific">Phytophthora palmivora</name>
    <dbReference type="NCBI Taxonomy" id="4796"/>
    <lineage>
        <taxon>Eukaryota</taxon>
        <taxon>Sar</taxon>
        <taxon>Stramenopiles</taxon>
        <taxon>Oomycota</taxon>
        <taxon>Peronosporomycetes</taxon>
        <taxon>Peronosporales</taxon>
        <taxon>Peronosporaceae</taxon>
        <taxon>Phytophthora</taxon>
    </lineage>
</organism>
<feature type="region of interest" description="Disordered" evidence="1">
    <location>
        <begin position="179"/>
        <end position="270"/>
    </location>
</feature>
<keyword evidence="3" id="KW-1185">Reference proteome</keyword>
<feature type="compositionally biased region" description="Polar residues" evidence="1">
    <location>
        <begin position="185"/>
        <end position="200"/>
    </location>
</feature>